<dbReference type="GO" id="GO:0001405">
    <property type="term" value="C:PAM complex, Tim23 associated import motor"/>
    <property type="evidence" value="ECO:0007669"/>
    <property type="project" value="TreeGrafter"/>
</dbReference>
<dbReference type="EMBL" id="MU853230">
    <property type="protein sequence ID" value="KAK4122956.1"/>
    <property type="molecule type" value="Genomic_DNA"/>
</dbReference>
<dbReference type="Proteomes" id="UP001302602">
    <property type="component" value="Unassembled WGS sequence"/>
</dbReference>
<evidence type="ECO:0000256" key="1">
    <source>
        <dbReference type="ARBA" id="ARBA00004305"/>
    </source>
</evidence>
<dbReference type="PRINTS" id="PR00773">
    <property type="entry name" value="GRPEPROTEIN"/>
</dbReference>
<dbReference type="GO" id="GO:0030150">
    <property type="term" value="P:protein import into mitochondrial matrix"/>
    <property type="evidence" value="ECO:0007669"/>
    <property type="project" value="TreeGrafter"/>
</dbReference>
<evidence type="ECO:0000256" key="5">
    <source>
        <dbReference type="RuleBase" id="RU004478"/>
    </source>
</evidence>
<dbReference type="PANTHER" id="PTHR21237:SF23">
    <property type="entry name" value="GRPE PROTEIN HOMOLOG, MITOCHONDRIAL"/>
    <property type="match status" value="1"/>
</dbReference>
<dbReference type="FunFam" id="2.30.22.10:FF:000002">
    <property type="entry name" value="GrpE protein homolog"/>
    <property type="match status" value="1"/>
</dbReference>
<dbReference type="PANTHER" id="PTHR21237">
    <property type="entry name" value="GRPE PROTEIN"/>
    <property type="match status" value="1"/>
</dbReference>
<sequence length="251" mass="28745">MLRQTISATSRALRSTARLSTQRQTASLPHFYQTPFAAVRTITPRTRWYSSETDAARNNGDAKDNGEEAKKEGEAESPEAALKKQLEAKDAEIRELKDKYLRSMAEQQNEFRSLQERTAREIQKNKEFAIQGFAQDLVDTVDNFDRALAMVPEEKLKSQSGEEKSEHQQDLVNLYEGLKMTETILMQTLKKHGLERFDPNGEVFNPHEHDATFMTPMPDKEHNTVFHVQQKGFRLNGRILRPAKVGVVKNK</sequence>
<evidence type="ECO:0000313" key="7">
    <source>
        <dbReference type="EMBL" id="KAK4122956.1"/>
    </source>
</evidence>
<dbReference type="SUPFAM" id="SSF51064">
    <property type="entry name" value="Head domain of nucleotide exchange factor GrpE"/>
    <property type="match status" value="1"/>
</dbReference>
<dbReference type="AlphaFoldDB" id="A0AAN6U074"/>
<dbReference type="Gene3D" id="2.30.22.10">
    <property type="entry name" value="Head domain of nucleotide exchange factor GrpE"/>
    <property type="match status" value="1"/>
</dbReference>
<dbReference type="SUPFAM" id="SSF58014">
    <property type="entry name" value="Coiled-coil domain of nucleotide exchange factor GrpE"/>
    <property type="match status" value="1"/>
</dbReference>
<comment type="function">
    <text evidence="4">Essential component of the PAM complex, a complex required for the translocation of transit peptide-containing proteins from the inner membrane into the mitochondrial matrix in an ATP-dependent manner.</text>
</comment>
<dbReference type="CDD" id="cd00446">
    <property type="entry name" value="GrpE"/>
    <property type="match status" value="1"/>
</dbReference>
<dbReference type="RefSeq" id="XP_062646727.1">
    <property type="nucleotide sequence ID" value="XM_062789047.1"/>
</dbReference>
<name>A0AAN6U074_9PEZI</name>
<evidence type="ECO:0000256" key="2">
    <source>
        <dbReference type="ARBA" id="ARBA00009054"/>
    </source>
</evidence>
<dbReference type="GO" id="GO:0042803">
    <property type="term" value="F:protein homodimerization activity"/>
    <property type="evidence" value="ECO:0007669"/>
    <property type="project" value="InterPro"/>
</dbReference>
<gene>
    <name evidence="7" type="ORF">N657DRAFT_574664</name>
</gene>
<reference evidence="7" key="2">
    <citation type="submission" date="2023-05" db="EMBL/GenBank/DDBJ databases">
        <authorList>
            <consortium name="Lawrence Berkeley National Laboratory"/>
            <person name="Steindorff A."/>
            <person name="Hensen N."/>
            <person name="Bonometti L."/>
            <person name="Westerberg I."/>
            <person name="Brannstrom I.O."/>
            <person name="Guillou S."/>
            <person name="Cros-Aarteil S."/>
            <person name="Calhoun S."/>
            <person name="Haridas S."/>
            <person name="Kuo A."/>
            <person name="Mondo S."/>
            <person name="Pangilinan J."/>
            <person name="Riley R."/>
            <person name="Labutti K."/>
            <person name="Andreopoulos B."/>
            <person name="Lipzen A."/>
            <person name="Chen C."/>
            <person name="Yanf M."/>
            <person name="Daum C."/>
            <person name="Ng V."/>
            <person name="Clum A."/>
            <person name="Ohm R."/>
            <person name="Martin F."/>
            <person name="Silar P."/>
            <person name="Natvig D."/>
            <person name="Lalanne C."/>
            <person name="Gautier V."/>
            <person name="Ament-Velasquez S.L."/>
            <person name="Kruys A."/>
            <person name="Hutchinson M.I."/>
            <person name="Powell A.J."/>
            <person name="Barry K."/>
            <person name="Miller A.N."/>
            <person name="Grigoriev I.V."/>
            <person name="Debuchy R."/>
            <person name="Gladieux P."/>
            <person name="Thoren M.H."/>
            <person name="Johannesson H."/>
        </authorList>
    </citation>
    <scope>NUCLEOTIDE SEQUENCE</scope>
    <source>
        <strain evidence="7">CBS 731.68</strain>
    </source>
</reference>
<dbReference type="Pfam" id="PF01025">
    <property type="entry name" value="GrpE"/>
    <property type="match status" value="1"/>
</dbReference>
<keyword evidence="3 4" id="KW-0143">Chaperone</keyword>
<evidence type="ECO:0000256" key="4">
    <source>
        <dbReference type="RuleBase" id="RU000640"/>
    </source>
</evidence>
<feature type="region of interest" description="Disordered" evidence="6">
    <location>
        <begin position="49"/>
        <end position="87"/>
    </location>
</feature>
<feature type="compositionally biased region" description="Basic and acidic residues" evidence="6">
    <location>
        <begin position="60"/>
        <end position="74"/>
    </location>
</feature>
<evidence type="ECO:0000256" key="3">
    <source>
        <dbReference type="ARBA" id="ARBA00023186"/>
    </source>
</evidence>
<evidence type="ECO:0000256" key="6">
    <source>
        <dbReference type="SAM" id="MobiDB-lite"/>
    </source>
</evidence>
<protein>
    <recommendedName>
        <fullName evidence="4">GrpE protein homolog</fullName>
    </recommendedName>
</protein>
<dbReference type="InterPro" id="IPR009012">
    <property type="entry name" value="GrpE_head"/>
</dbReference>
<comment type="similarity">
    <text evidence="2 5">Belongs to the GrpE family.</text>
</comment>
<dbReference type="GO" id="GO:0051087">
    <property type="term" value="F:protein-folding chaperone binding"/>
    <property type="evidence" value="ECO:0007669"/>
    <property type="project" value="InterPro"/>
</dbReference>
<dbReference type="GO" id="GO:0051082">
    <property type="term" value="F:unfolded protein binding"/>
    <property type="evidence" value="ECO:0007669"/>
    <property type="project" value="TreeGrafter"/>
</dbReference>
<dbReference type="InterPro" id="IPR013805">
    <property type="entry name" value="GrpE_CC"/>
</dbReference>
<comment type="subcellular location">
    <subcellularLocation>
        <location evidence="1 4">Mitochondrion matrix</location>
    </subcellularLocation>
</comment>
<organism evidence="7 8">
    <name type="scientific">Parathielavia appendiculata</name>
    <dbReference type="NCBI Taxonomy" id="2587402"/>
    <lineage>
        <taxon>Eukaryota</taxon>
        <taxon>Fungi</taxon>
        <taxon>Dikarya</taxon>
        <taxon>Ascomycota</taxon>
        <taxon>Pezizomycotina</taxon>
        <taxon>Sordariomycetes</taxon>
        <taxon>Sordariomycetidae</taxon>
        <taxon>Sordariales</taxon>
        <taxon>Chaetomiaceae</taxon>
        <taxon>Parathielavia</taxon>
    </lineage>
</organism>
<proteinExistence type="inferred from homology"/>
<keyword evidence="4" id="KW-0496">Mitochondrion</keyword>
<dbReference type="HAMAP" id="MF_01151">
    <property type="entry name" value="GrpE"/>
    <property type="match status" value="1"/>
</dbReference>
<accession>A0AAN6U074</accession>
<keyword evidence="8" id="KW-1185">Reference proteome</keyword>
<dbReference type="Gene3D" id="3.90.20.20">
    <property type="match status" value="1"/>
</dbReference>
<dbReference type="PROSITE" id="PS01071">
    <property type="entry name" value="GRPE"/>
    <property type="match status" value="1"/>
</dbReference>
<feature type="region of interest" description="Disordered" evidence="6">
    <location>
        <begin position="1"/>
        <end position="23"/>
    </location>
</feature>
<dbReference type="GO" id="GO:0006457">
    <property type="term" value="P:protein folding"/>
    <property type="evidence" value="ECO:0007669"/>
    <property type="project" value="InterPro"/>
</dbReference>
<reference evidence="7" key="1">
    <citation type="journal article" date="2023" name="Mol. Phylogenet. Evol.">
        <title>Genome-scale phylogeny and comparative genomics of the fungal order Sordariales.</title>
        <authorList>
            <person name="Hensen N."/>
            <person name="Bonometti L."/>
            <person name="Westerberg I."/>
            <person name="Brannstrom I.O."/>
            <person name="Guillou S."/>
            <person name="Cros-Aarteil S."/>
            <person name="Calhoun S."/>
            <person name="Haridas S."/>
            <person name="Kuo A."/>
            <person name="Mondo S."/>
            <person name="Pangilinan J."/>
            <person name="Riley R."/>
            <person name="LaButti K."/>
            <person name="Andreopoulos B."/>
            <person name="Lipzen A."/>
            <person name="Chen C."/>
            <person name="Yan M."/>
            <person name="Daum C."/>
            <person name="Ng V."/>
            <person name="Clum A."/>
            <person name="Steindorff A."/>
            <person name="Ohm R.A."/>
            <person name="Martin F."/>
            <person name="Silar P."/>
            <person name="Natvig D.O."/>
            <person name="Lalanne C."/>
            <person name="Gautier V."/>
            <person name="Ament-Velasquez S.L."/>
            <person name="Kruys A."/>
            <person name="Hutchinson M.I."/>
            <person name="Powell A.J."/>
            <person name="Barry K."/>
            <person name="Miller A.N."/>
            <person name="Grigoriev I.V."/>
            <person name="Debuchy R."/>
            <person name="Gladieux P."/>
            <person name="Hiltunen Thoren M."/>
            <person name="Johannesson H."/>
        </authorList>
    </citation>
    <scope>NUCLEOTIDE SEQUENCE</scope>
    <source>
        <strain evidence="7">CBS 731.68</strain>
    </source>
</reference>
<comment type="caution">
    <text evidence="7">The sequence shown here is derived from an EMBL/GenBank/DDBJ whole genome shotgun (WGS) entry which is preliminary data.</text>
</comment>
<dbReference type="GeneID" id="87825817"/>
<evidence type="ECO:0000313" key="8">
    <source>
        <dbReference type="Proteomes" id="UP001302602"/>
    </source>
</evidence>
<dbReference type="InterPro" id="IPR000740">
    <property type="entry name" value="GrpE"/>
</dbReference>
<dbReference type="GO" id="GO:0000774">
    <property type="term" value="F:adenyl-nucleotide exchange factor activity"/>
    <property type="evidence" value="ECO:0007669"/>
    <property type="project" value="InterPro"/>
</dbReference>